<evidence type="ECO:0000256" key="5">
    <source>
        <dbReference type="ARBA" id="ARBA00022737"/>
    </source>
</evidence>
<comment type="subcellular location">
    <subcellularLocation>
        <location evidence="1">Membrane</location>
        <topology evidence="1">Single-pass type I membrane protein</topology>
    </subcellularLocation>
</comment>
<dbReference type="Proteomes" id="UP001359559">
    <property type="component" value="Unassembled WGS sequence"/>
</dbReference>
<dbReference type="InterPro" id="IPR032675">
    <property type="entry name" value="LRR_dom_sf"/>
</dbReference>
<dbReference type="PANTHER" id="PTHR48061:SF49">
    <property type="entry name" value="DISEASE RESISTANCE FAMILY PROTEIN_LRR PROTEIN"/>
    <property type="match status" value="1"/>
</dbReference>
<evidence type="ECO:0000256" key="6">
    <source>
        <dbReference type="ARBA" id="ARBA00022989"/>
    </source>
</evidence>
<dbReference type="EMBL" id="JAYKXN010000004">
    <property type="protein sequence ID" value="KAK7294733.1"/>
    <property type="molecule type" value="Genomic_DNA"/>
</dbReference>
<evidence type="ECO:0000313" key="11">
    <source>
        <dbReference type="EMBL" id="KAK7294733.1"/>
    </source>
</evidence>
<keyword evidence="3" id="KW-0812">Transmembrane</keyword>
<dbReference type="GO" id="GO:0016020">
    <property type="term" value="C:membrane"/>
    <property type="evidence" value="ECO:0007669"/>
    <property type="project" value="UniProtKB-SubCell"/>
</dbReference>
<dbReference type="Pfam" id="PF08263">
    <property type="entry name" value="LRRNT_2"/>
    <property type="match status" value="1"/>
</dbReference>
<feature type="domain" description="Leucine-rich repeat-containing N-terminal plant-type" evidence="10">
    <location>
        <begin position="35"/>
        <end position="76"/>
    </location>
</feature>
<dbReference type="InterPro" id="IPR013210">
    <property type="entry name" value="LRR_N_plant-typ"/>
</dbReference>
<dbReference type="Gene3D" id="3.80.10.10">
    <property type="entry name" value="Ribonuclease Inhibitor"/>
    <property type="match status" value="1"/>
</dbReference>
<keyword evidence="9" id="KW-0325">Glycoprotein</keyword>
<organism evidence="11 12">
    <name type="scientific">Clitoria ternatea</name>
    <name type="common">Butterfly pea</name>
    <dbReference type="NCBI Taxonomy" id="43366"/>
    <lineage>
        <taxon>Eukaryota</taxon>
        <taxon>Viridiplantae</taxon>
        <taxon>Streptophyta</taxon>
        <taxon>Embryophyta</taxon>
        <taxon>Tracheophyta</taxon>
        <taxon>Spermatophyta</taxon>
        <taxon>Magnoliopsida</taxon>
        <taxon>eudicotyledons</taxon>
        <taxon>Gunneridae</taxon>
        <taxon>Pentapetalae</taxon>
        <taxon>rosids</taxon>
        <taxon>fabids</taxon>
        <taxon>Fabales</taxon>
        <taxon>Fabaceae</taxon>
        <taxon>Papilionoideae</taxon>
        <taxon>50 kb inversion clade</taxon>
        <taxon>NPAAA clade</taxon>
        <taxon>indigoferoid/millettioid clade</taxon>
        <taxon>Phaseoleae</taxon>
        <taxon>Clitoria</taxon>
    </lineage>
</organism>
<evidence type="ECO:0000256" key="1">
    <source>
        <dbReference type="ARBA" id="ARBA00004479"/>
    </source>
</evidence>
<keyword evidence="4" id="KW-0732">Signal</keyword>
<protein>
    <recommendedName>
        <fullName evidence="10">Leucine-rich repeat-containing N-terminal plant-type domain-containing protein</fullName>
    </recommendedName>
</protein>
<keyword evidence="8" id="KW-0675">Receptor</keyword>
<evidence type="ECO:0000259" key="10">
    <source>
        <dbReference type="Pfam" id="PF08263"/>
    </source>
</evidence>
<evidence type="ECO:0000256" key="8">
    <source>
        <dbReference type="ARBA" id="ARBA00023170"/>
    </source>
</evidence>
<evidence type="ECO:0000256" key="3">
    <source>
        <dbReference type="ARBA" id="ARBA00022692"/>
    </source>
</evidence>
<evidence type="ECO:0000256" key="7">
    <source>
        <dbReference type="ARBA" id="ARBA00023136"/>
    </source>
</evidence>
<gene>
    <name evidence="11" type="ORF">RJT34_17628</name>
</gene>
<keyword evidence="6" id="KW-1133">Transmembrane helix</keyword>
<evidence type="ECO:0000256" key="2">
    <source>
        <dbReference type="ARBA" id="ARBA00022614"/>
    </source>
</evidence>
<dbReference type="AlphaFoldDB" id="A0AAN9JBH3"/>
<name>A0AAN9JBH3_CLITE</name>
<keyword evidence="2" id="KW-0433">Leucine-rich repeat</keyword>
<evidence type="ECO:0000256" key="9">
    <source>
        <dbReference type="ARBA" id="ARBA00023180"/>
    </source>
</evidence>
<proteinExistence type="predicted"/>
<comment type="caution">
    <text evidence="11">The sequence shown here is derived from an EMBL/GenBank/DDBJ whole genome shotgun (WGS) entry which is preliminary data.</text>
</comment>
<reference evidence="11 12" key="1">
    <citation type="submission" date="2024-01" db="EMBL/GenBank/DDBJ databases">
        <title>The genomes of 5 underutilized Papilionoideae crops provide insights into root nodulation and disease resistance.</title>
        <authorList>
            <person name="Yuan L."/>
        </authorList>
    </citation>
    <scope>NUCLEOTIDE SEQUENCE [LARGE SCALE GENOMIC DNA]</scope>
    <source>
        <strain evidence="11">LY-2023</strain>
        <tissue evidence="11">Leaf</tissue>
    </source>
</reference>
<dbReference type="PANTHER" id="PTHR48061">
    <property type="entry name" value="LEUCINE-RICH REPEAT RECEPTOR PROTEIN KINASE EMS1-LIKE-RELATED"/>
    <property type="match status" value="1"/>
</dbReference>
<evidence type="ECO:0000256" key="4">
    <source>
        <dbReference type="ARBA" id="ARBA00022729"/>
    </source>
</evidence>
<keyword evidence="7" id="KW-0472">Membrane</keyword>
<dbReference type="SUPFAM" id="SSF52058">
    <property type="entry name" value="L domain-like"/>
    <property type="match status" value="1"/>
</dbReference>
<evidence type="ECO:0000313" key="12">
    <source>
        <dbReference type="Proteomes" id="UP001359559"/>
    </source>
</evidence>
<keyword evidence="12" id="KW-1185">Reference proteome</keyword>
<keyword evidence="5" id="KW-0677">Repeat</keyword>
<dbReference type="InterPro" id="IPR046956">
    <property type="entry name" value="RLP23-like"/>
</dbReference>
<sequence length="135" mass="15099">MTIPCVPWLSITFFYYFLLYHILDLTIISAQIVEEDQQQSLLKLKNTLTFNSDCSSKLVSWNPNISCSEWKGVTCDDEGHVIGLDLSGESIFGGFDNSSSLFSLQNLQRLSLAANNFNSSIPSGFNKLKSYLNLS</sequence>
<accession>A0AAN9JBH3</accession>